<reference evidence="2" key="1">
    <citation type="submission" date="2020-11" db="EMBL/GenBank/DDBJ databases">
        <authorList>
            <person name="Tran Van P."/>
        </authorList>
    </citation>
    <scope>NUCLEOTIDE SEQUENCE</scope>
</reference>
<accession>A0A7R8W7N8</accession>
<dbReference type="AlphaFoldDB" id="A0A7R8W7N8"/>
<protein>
    <submittedName>
        <fullName evidence="2">Uncharacterized protein</fullName>
    </submittedName>
</protein>
<feature type="region of interest" description="Disordered" evidence="1">
    <location>
        <begin position="18"/>
        <end position="39"/>
    </location>
</feature>
<dbReference type="EMBL" id="OB660551">
    <property type="protein sequence ID" value="CAD7225322.1"/>
    <property type="molecule type" value="Genomic_DNA"/>
</dbReference>
<organism evidence="2">
    <name type="scientific">Cyprideis torosa</name>
    <dbReference type="NCBI Taxonomy" id="163714"/>
    <lineage>
        <taxon>Eukaryota</taxon>
        <taxon>Metazoa</taxon>
        <taxon>Ecdysozoa</taxon>
        <taxon>Arthropoda</taxon>
        <taxon>Crustacea</taxon>
        <taxon>Oligostraca</taxon>
        <taxon>Ostracoda</taxon>
        <taxon>Podocopa</taxon>
        <taxon>Podocopida</taxon>
        <taxon>Cytherocopina</taxon>
        <taxon>Cytheroidea</taxon>
        <taxon>Cytherideidae</taxon>
        <taxon>Cyprideis</taxon>
    </lineage>
</organism>
<evidence type="ECO:0000313" key="2">
    <source>
        <dbReference type="EMBL" id="CAD7225322.1"/>
    </source>
</evidence>
<evidence type="ECO:0000256" key="1">
    <source>
        <dbReference type="SAM" id="MobiDB-lite"/>
    </source>
</evidence>
<sequence length="135" mass="14801">MKLLIVSPRFRFHLGSPGASDGRRISSSSNDITAKGSIGRASSSREEAVEVVRTPWLTLALSPDAILSCVFEDFLIRRVPKIVSYSTIYMGSGEACRREIRMGLLPWLGIPAMPKEDTNDPTPPVSPVISPTWTE</sequence>
<feature type="region of interest" description="Disordered" evidence="1">
    <location>
        <begin position="113"/>
        <end position="135"/>
    </location>
</feature>
<gene>
    <name evidence="2" type="ORF">CTOB1V02_LOCUS3267</name>
</gene>
<proteinExistence type="predicted"/>
<name>A0A7R8W7N8_9CRUS</name>